<sequence>MNTLNLNAELFRELSYIADDENSMKKLLKYVKKLVAQQYKAPVPTVSVVSEDAESYRPKTKAELIEDLNEVCEEIKLIRAGKLKGRPAEELKHELHD</sequence>
<organism evidence="1 2">
    <name type="scientific">Candidatus Bacteroides merdigallinarum</name>
    <dbReference type="NCBI Taxonomy" id="2838473"/>
    <lineage>
        <taxon>Bacteria</taxon>
        <taxon>Pseudomonadati</taxon>
        <taxon>Bacteroidota</taxon>
        <taxon>Bacteroidia</taxon>
        <taxon>Bacteroidales</taxon>
        <taxon>Bacteroidaceae</taxon>
        <taxon>Bacteroides</taxon>
    </lineage>
</organism>
<name>A0A9D2J299_9BACE</name>
<reference evidence="1" key="1">
    <citation type="journal article" date="2021" name="PeerJ">
        <title>Extensive microbial diversity within the chicken gut microbiome revealed by metagenomics and culture.</title>
        <authorList>
            <person name="Gilroy R."/>
            <person name="Ravi A."/>
            <person name="Getino M."/>
            <person name="Pursley I."/>
            <person name="Horton D.L."/>
            <person name="Alikhan N.F."/>
            <person name="Baker D."/>
            <person name="Gharbi K."/>
            <person name="Hall N."/>
            <person name="Watson M."/>
            <person name="Adriaenssens E.M."/>
            <person name="Foster-Nyarko E."/>
            <person name="Jarju S."/>
            <person name="Secka A."/>
            <person name="Antonio M."/>
            <person name="Oren A."/>
            <person name="Chaudhuri R.R."/>
            <person name="La Ragione R."/>
            <person name="Hildebrand F."/>
            <person name="Pallen M.J."/>
        </authorList>
    </citation>
    <scope>NUCLEOTIDE SEQUENCE</scope>
    <source>
        <strain evidence="1">ChiHjej9B8-1298</strain>
    </source>
</reference>
<evidence type="ECO:0000313" key="1">
    <source>
        <dbReference type="EMBL" id="HIZ33996.1"/>
    </source>
</evidence>
<protein>
    <submittedName>
        <fullName evidence="1">Uncharacterized protein</fullName>
    </submittedName>
</protein>
<reference evidence="1" key="2">
    <citation type="submission" date="2021-04" db="EMBL/GenBank/DDBJ databases">
        <authorList>
            <person name="Gilroy R."/>
        </authorList>
    </citation>
    <scope>NUCLEOTIDE SEQUENCE</scope>
    <source>
        <strain evidence="1">ChiHjej9B8-1298</strain>
    </source>
</reference>
<evidence type="ECO:0000313" key="2">
    <source>
        <dbReference type="Proteomes" id="UP000824028"/>
    </source>
</evidence>
<gene>
    <name evidence="1" type="ORF">H9814_10775</name>
</gene>
<accession>A0A9D2J299</accession>
<dbReference type="Proteomes" id="UP000824028">
    <property type="component" value="Unassembled WGS sequence"/>
</dbReference>
<proteinExistence type="predicted"/>
<comment type="caution">
    <text evidence="1">The sequence shown here is derived from an EMBL/GenBank/DDBJ whole genome shotgun (WGS) entry which is preliminary data.</text>
</comment>
<dbReference type="AlphaFoldDB" id="A0A9D2J299"/>
<dbReference type="EMBL" id="DXBX01000089">
    <property type="protein sequence ID" value="HIZ33996.1"/>
    <property type="molecule type" value="Genomic_DNA"/>
</dbReference>